<keyword evidence="5" id="KW-0479">Metal-binding</keyword>
<comment type="caution">
    <text evidence="11">The sequence shown here is derived from an EMBL/GenBank/DDBJ whole genome shotgun (WGS) entry which is preliminary data.</text>
</comment>
<dbReference type="PROSITE" id="PS51085">
    <property type="entry name" value="2FE2S_FER_2"/>
    <property type="match status" value="1"/>
</dbReference>
<dbReference type="STRING" id="1105367.CG50_02655"/>
<evidence type="ECO:0000313" key="11">
    <source>
        <dbReference type="EMBL" id="KFI25894.1"/>
    </source>
</evidence>
<dbReference type="CDD" id="cd06185">
    <property type="entry name" value="PDR_like"/>
    <property type="match status" value="1"/>
</dbReference>
<dbReference type="Gene3D" id="3.40.50.80">
    <property type="entry name" value="Nucleotide-binding domain of ferredoxin-NADP reductase (FNR) module"/>
    <property type="match status" value="1"/>
</dbReference>
<keyword evidence="7" id="KW-0408">Iron</keyword>
<dbReference type="GO" id="GO:0051537">
    <property type="term" value="F:2 iron, 2 sulfur cluster binding"/>
    <property type="evidence" value="ECO:0007669"/>
    <property type="project" value="UniProtKB-KW"/>
</dbReference>
<dbReference type="SUPFAM" id="SSF54292">
    <property type="entry name" value="2Fe-2S ferredoxin-like"/>
    <property type="match status" value="1"/>
</dbReference>
<keyword evidence="11" id="KW-0223">Dioxygenase</keyword>
<protein>
    <submittedName>
        <fullName evidence="11">Dioxygenase</fullName>
    </submittedName>
</protein>
<comment type="cofactor">
    <cofactor evidence="1">
        <name>FMN</name>
        <dbReference type="ChEBI" id="CHEBI:58210"/>
    </cofactor>
</comment>
<evidence type="ECO:0000256" key="3">
    <source>
        <dbReference type="ARBA" id="ARBA00022643"/>
    </source>
</evidence>
<keyword evidence="8" id="KW-0411">Iron-sulfur</keyword>
<dbReference type="PRINTS" id="PR00409">
    <property type="entry name" value="PHDIOXRDTASE"/>
</dbReference>
<dbReference type="InterPro" id="IPR039261">
    <property type="entry name" value="FNR_nucleotide-bd"/>
</dbReference>
<evidence type="ECO:0000259" key="9">
    <source>
        <dbReference type="PROSITE" id="PS51085"/>
    </source>
</evidence>
<name>A0A086XV44_9RHOB</name>
<dbReference type="InterPro" id="IPR001041">
    <property type="entry name" value="2Fe-2S_ferredoxin-type"/>
</dbReference>
<keyword evidence="4" id="KW-0001">2Fe-2S</keyword>
<dbReference type="Pfam" id="PF22290">
    <property type="entry name" value="DmmA-like_N"/>
    <property type="match status" value="1"/>
</dbReference>
<feature type="domain" description="2Fe-2S ferredoxin-type" evidence="9">
    <location>
        <begin position="228"/>
        <end position="315"/>
    </location>
</feature>
<sequence>MSAQVLQVAEVEALSPLVTRFRFVHPEGEALPLFSGGAHVVVEMPDGAVLRRNAYSLISDPLDGSGYEIAVRRDEAGRGGSRFMHAEVAVGDLLRVGAPVNLFALDLRARRHVLIAGGIGITPFLAQIRQLIRLQLPFELHYAVRSRAEAAAARLLPDLAQVHLHISEEGSRMDLGEILSGQPLGTHVYVCGPEGLVDGVLDTARCLGWPKGALHSEAFLAPPPGEAFEVTLARSGRKIAVGPHQSLLEALEAAEVEVPWLCRGGACGQCETHVTSCSGHIEHHDHWLSDEARASQSAIMPCVSRFRGADLTIDR</sequence>
<dbReference type="InterPro" id="IPR054582">
    <property type="entry name" value="DmmA-like_N"/>
</dbReference>
<evidence type="ECO:0000256" key="4">
    <source>
        <dbReference type="ARBA" id="ARBA00022714"/>
    </source>
</evidence>
<dbReference type="PROSITE" id="PS51384">
    <property type="entry name" value="FAD_FR"/>
    <property type="match status" value="1"/>
</dbReference>
<keyword evidence="6" id="KW-0560">Oxidoreductase</keyword>
<dbReference type="InterPro" id="IPR050415">
    <property type="entry name" value="MRET"/>
</dbReference>
<evidence type="ECO:0000256" key="1">
    <source>
        <dbReference type="ARBA" id="ARBA00001917"/>
    </source>
</evidence>
<dbReference type="CDD" id="cd00207">
    <property type="entry name" value="fer2"/>
    <property type="match status" value="1"/>
</dbReference>
<reference evidence="11 12" key="1">
    <citation type="submission" date="2014-03" db="EMBL/GenBank/DDBJ databases">
        <title>Genome of Paenirhodobacter enshiensis DW2-9.</title>
        <authorList>
            <person name="Wang D."/>
            <person name="Wang G."/>
        </authorList>
    </citation>
    <scope>NUCLEOTIDE SEQUENCE [LARGE SCALE GENOMIC DNA]</scope>
    <source>
        <strain evidence="11 12">DW2-9</strain>
    </source>
</reference>
<dbReference type="InterPro" id="IPR017927">
    <property type="entry name" value="FAD-bd_FR_type"/>
</dbReference>
<proteinExistence type="predicted"/>
<dbReference type="GO" id="GO:0051213">
    <property type="term" value="F:dioxygenase activity"/>
    <property type="evidence" value="ECO:0007669"/>
    <property type="project" value="UniProtKB-KW"/>
</dbReference>
<gene>
    <name evidence="11" type="ORF">CG50_02655</name>
</gene>
<dbReference type="SUPFAM" id="SSF63380">
    <property type="entry name" value="Riboflavin synthase domain-like"/>
    <property type="match status" value="1"/>
</dbReference>
<dbReference type="InterPro" id="IPR006058">
    <property type="entry name" value="2Fe2S_fd_BS"/>
</dbReference>
<dbReference type="EMBL" id="JFZB01000018">
    <property type="protein sequence ID" value="KFI25894.1"/>
    <property type="molecule type" value="Genomic_DNA"/>
</dbReference>
<dbReference type="RefSeq" id="WP_036637793.1">
    <property type="nucleotide sequence ID" value="NZ_JFZB01000018.1"/>
</dbReference>
<evidence type="ECO:0000313" key="12">
    <source>
        <dbReference type="Proteomes" id="UP000028824"/>
    </source>
</evidence>
<dbReference type="InterPro" id="IPR036010">
    <property type="entry name" value="2Fe-2S_ferredoxin-like_sf"/>
</dbReference>
<dbReference type="Gene3D" id="3.10.20.30">
    <property type="match status" value="1"/>
</dbReference>
<dbReference type="PANTHER" id="PTHR47354:SF1">
    <property type="entry name" value="CARNITINE MONOOXYGENASE REDUCTASE SUBUNIT"/>
    <property type="match status" value="1"/>
</dbReference>
<keyword evidence="12" id="KW-1185">Reference proteome</keyword>
<dbReference type="OrthoDB" id="9792185at2"/>
<dbReference type="GO" id="GO:0046872">
    <property type="term" value="F:metal ion binding"/>
    <property type="evidence" value="ECO:0007669"/>
    <property type="project" value="UniProtKB-KW"/>
</dbReference>
<evidence type="ECO:0000256" key="7">
    <source>
        <dbReference type="ARBA" id="ARBA00023004"/>
    </source>
</evidence>
<evidence type="ECO:0000259" key="10">
    <source>
        <dbReference type="PROSITE" id="PS51384"/>
    </source>
</evidence>
<dbReference type="PANTHER" id="PTHR47354">
    <property type="entry name" value="NADH OXIDOREDUCTASE HCR"/>
    <property type="match status" value="1"/>
</dbReference>
<keyword evidence="3" id="KW-0288">FMN</keyword>
<dbReference type="PROSITE" id="PS00197">
    <property type="entry name" value="2FE2S_FER_1"/>
    <property type="match status" value="1"/>
</dbReference>
<dbReference type="Gene3D" id="2.40.30.10">
    <property type="entry name" value="Translation factors"/>
    <property type="match status" value="1"/>
</dbReference>
<evidence type="ECO:0000256" key="6">
    <source>
        <dbReference type="ARBA" id="ARBA00023002"/>
    </source>
</evidence>
<dbReference type="Proteomes" id="UP000028824">
    <property type="component" value="Unassembled WGS sequence"/>
</dbReference>
<dbReference type="InterPro" id="IPR012675">
    <property type="entry name" value="Beta-grasp_dom_sf"/>
</dbReference>
<evidence type="ECO:0000256" key="2">
    <source>
        <dbReference type="ARBA" id="ARBA00022630"/>
    </source>
</evidence>
<organism evidence="11 12">
    <name type="scientific">Paenirhodobacter enshiensis</name>
    <dbReference type="NCBI Taxonomy" id="1105367"/>
    <lineage>
        <taxon>Bacteria</taxon>
        <taxon>Pseudomonadati</taxon>
        <taxon>Pseudomonadota</taxon>
        <taxon>Alphaproteobacteria</taxon>
        <taxon>Rhodobacterales</taxon>
        <taxon>Rhodobacter group</taxon>
        <taxon>Paenirhodobacter</taxon>
    </lineage>
</organism>
<feature type="domain" description="FAD-binding FR-type" evidence="10">
    <location>
        <begin position="1"/>
        <end position="106"/>
    </location>
</feature>
<dbReference type="AlphaFoldDB" id="A0A086XV44"/>
<evidence type="ECO:0000256" key="8">
    <source>
        <dbReference type="ARBA" id="ARBA00023014"/>
    </source>
</evidence>
<dbReference type="SUPFAM" id="SSF52343">
    <property type="entry name" value="Ferredoxin reductase-like, C-terminal NADP-linked domain"/>
    <property type="match status" value="1"/>
</dbReference>
<dbReference type="eggNOG" id="COG1018">
    <property type="taxonomic scope" value="Bacteria"/>
</dbReference>
<keyword evidence="2" id="KW-0285">Flavoprotein</keyword>
<dbReference type="Pfam" id="PF00111">
    <property type="entry name" value="Fer2"/>
    <property type="match status" value="1"/>
</dbReference>
<accession>A0A086XV44</accession>
<dbReference type="InterPro" id="IPR017938">
    <property type="entry name" value="Riboflavin_synthase-like_b-brl"/>
</dbReference>
<evidence type="ECO:0000256" key="5">
    <source>
        <dbReference type="ARBA" id="ARBA00022723"/>
    </source>
</evidence>